<evidence type="ECO:0000256" key="7">
    <source>
        <dbReference type="ARBA" id="ARBA00023002"/>
    </source>
</evidence>
<feature type="region of interest" description="Disordered" evidence="13">
    <location>
        <begin position="748"/>
        <end position="836"/>
    </location>
</feature>
<evidence type="ECO:0000256" key="2">
    <source>
        <dbReference type="ARBA" id="ARBA00022723"/>
    </source>
</evidence>
<feature type="region of interest" description="Disordered" evidence="13">
    <location>
        <begin position="277"/>
        <end position="307"/>
    </location>
</feature>
<evidence type="ECO:0000259" key="15">
    <source>
        <dbReference type="PROSITE" id="PS51184"/>
    </source>
</evidence>
<feature type="compositionally biased region" description="Basic and acidic residues" evidence="13">
    <location>
        <begin position="1"/>
        <end position="12"/>
    </location>
</feature>
<keyword evidence="3 12" id="KW-0863">Zinc-finger</keyword>
<evidence type="ECO:0000313" key="16">
    <source>
        <dbReference type="EMBL" id="CAF1257313.1"/>
    </source>
</evidence>
<dbReference type="GO" id="GO:0005634">
    <property type="term" value="C:nucleus"/>
    <property type="evidence" value="ECO:0007669"/>
    <property type="project" value="UniProtKB-SubCell"/>
</dbReference>
<dbReference type="Pfam" id="PF17811">
    <property type="entry name" value="JHD"/>
    <property type="match status" value="1"/>
</dbReference>
<dbReference type="InterPro" id="IPR003347">
    <property type="entry name" value="JmjC_dom"/>
</dbReference>
<dbReference type="PANTHER" id="PTHR23123">
    <property type="entry name" value="PHD/F-BOX CONTAINING PROTEIN"/>
    <property type="match status" value="1"/>
</dbReference>
<dbReference type="InterPro" id="IPR001965">
    <property type="entry name" value="Znf_PHD"/>
</dbReference>
<dbReference type="Pfam" id="PF00628">
    <property type="entry name" value="PHD"/>
    <property type="match status" value="1"/>
</dbReference>
<evidence type="ECO:0000256" key="4">
    <source>
        <dbReference type="ARBA" id="ARBA00022833"/>
    </source>
</evidence>
<feature type="compositionally biased region" description="Polar residues" evidence="13">
    <location>
        <begin position="804"/>
        <end position="823"/>
    </location>
</feature>
<evidence type="ECO:0000256" key="6">
    <source>
        <dbReference type="ARBA" id="ARBA00022964"/>
    </source>
</evidence>
<dbReference type="OrthoDB" id="5876800at2759"/>
<dbReference type="Gene3D" id="2.60.120.650">
    <property type="entry name" value="Cupin"/>
    <property type="match status" value="1"/>
</dbReference>
<dbReference type="PROSITE" id="PS51184">
    <property type="entry name" value="JMJC"/>
    <property type="match status" value="1"/>
</dbReference>
<dbReference type="Pfam" id="PF02373">
    <property type="entry name" value="JmjC"/>
    <property type="match status" value="1"/>
</dbReference>
<keyword evidence="8" id="KW-0408">Iron</keyword>
<keyword evidence="9" id="KW-0805">Transcription regulation</keyword>
<feature type="domain" description="PHD-type" evidence="14">
    <location>
        <begin position="26"/>
        <end position="82"/>
    </location>
</feature>
<keyword evidence="11" id="KW-0539">Nucleus</keyword>
<feature type="compositionally biased region" description="Polar residues" evidence="13">
    <location>
        <begin position="298"/>
        <end position="307"/>
    </location>
</feature>
<keyword evidence="5" id="KW-0156">Chromatin regulator</keyword>
<dbReference type="InterPro" id="IPR019786">
    <property type="entry name" value="Zinc_finger_PHD-type_CS"/>
</dbReference>
<keyword evidence="6" id="KW-0223">Dioxygenase</keyword>
<evidence type="ECO:0000256" key="1">
    <source>
        <dbReference type="ARBA" id="ARBA00004123"/>
    </source>
</evidence>
<dbReference type="SMART" id="SM00558">
    <property type="entry name" value="JmjC"/>
    <property type="match status" value="1"/>
</dbReference>
<comment type="caution">
    <text evidence="16">The sequence shown here is derived from an EMBL/GenBank/DDBJ whole genome shotgun (WGS) entry which is preliminary data.</text>
</comment>
<keyword evidence="7" id="KW-0560">Oxidoreductase</keyword>
<keyword evidence="4" id="KW-0862">Zinc</keyword>
<dbReference type="PROSITE" id="PS01359">
    <property type="entry name" value="ZF_PHD_1"/>
    <property type="match status" value="1"/>
</dbReference>
<evidence type="ECO:0000256" key="11">
    <source>
        <dbReference type="ARBA" id="ARBA00023242"/>
    </source>
</evidence>
<feature type="domain" description="JmjC" evidence="15">
    <location>
        <begin position="287"/>
        <end position="434"/>
    </location>
</feature>
<dbReference type="PROSITE" id="PS50016">
    <property type="entry name" value="ZF_PHD_2"/>
    <property type="match status" value="1"/>
</dbReference>
<dbReference type="Gene3D" id="1.20.58.1360">
    <property type="match status" value="1"/>
</dbReference>
<dbReference type="GO" id="GO:0008270">
    <property type="term" value="F:zinc ion binding"/>
    <property type="evidence" value="ECO:0007669"/>
    <property type="project" value="UniProtKB-KW"/>
</dbReference>
<evidence type="ECO:0000256" key="9">
    <source>
        <dbReference type="ARBA" id="ARBA00023015"/>
    </source>
</evidence>
<proteinExistence type="predicted"/>
<sequence length="860" mass="97869">MSQRHATSEKSKTKNSSSPTNLNDEPRYCICQKREDELNEDDNDFMIECDGCNGWFHGKCIDLSDRIADDIEKYFCHECSKQHGSSIFKQRKNQHRRDYSDANADNKPTQSGTPDFINKLKRRIFPGCESVVTRLKGNHLTPEYLATYGFTQPILISNRDGLDMTLPNRTITLAEIRDAVGQDRFIDIIDCEKQVTYKMNLNDYIEYYENFERSKIYNVLSLEISNTKLGEQVVTPKIVRDISWATIGVWPIKKPDDEEIDSNEILKKSTWPLQTPLLKKKRRPVSSTDTDQSEDEQFGTSDSNNFENFERPEVAKYCLLSPQSSYTDFHVDFGGSSVWYSVVRGEKIFYIIEPTDENLQKYAEWSGSPTESEVFLGDNVSHCYKMHLREENTILIPPGWIHAVYTVTDSLVFGGNFLQSMGVDMQLRIYELERFAQVPNKFQFPLFETFHWYAAKTFYEELKECNESNSSIINPITQHACESILHYMSKWVSADKRYQTRNRSIIPKGINCEKILRDLARELDIAKTRCGSACVSKPISKSILASPIKLVVPMEPKQELTHMNKTKIKVKCRRLSSETENIKNKDSSVGAGMKLTIKTTLSGCRKPNNNREMIPSLSKKKTAQTISSAKQQKISTANDVPVKQEELPKISYTLGKNRLVNVTLVQYFYLDLEAKRQRFIQPANNQSIHDESYKDINSSSNDTNFSLIPSESNTDINEIHDNNELLEGIADGGLASFVKSSSINEDYYQPSKETKTKREHSSSEKKISTKKSKSSTDIEKKLTKKIKTEDPTSSSSNRKKLLTTAATQPKTPSSSNNPPGISTNKKRVSSSIPKKLSSKDRLGKILKIANTIKSRGGILT</sequence>
<evidence type="ECO:0000256" key="13">
    <source>
        <dbReference type="SAM" id="MobiDB-lite"/>
    </source>
</evidence>
<keyword evidence="2" id="KW-0479">Metal-binding</keyword>
<evidence type="ECO:0000256" key="8">
    <source>
        <dbReference type="ARBA" id="ARBA00023004"/>
    </source>
</evidence>
<keyword evidence="10" id="KW-0804">Transcription</keyword>
<dbReference type="EMBL" id="CAJNOW010000161">
    <property type="protein sequence ID" value="CAF1257313.1"/>
    <property type="molecule type" value="Genomic_DNA"/>
</dbReference>
<evidence type="ECO:0000256" key="10">
    <source>
        <dbReference type="ARBA" id="ARBA00023163"/>
    </source>
</evidence>
<accession>A0A815AH82</accession>
<protein>
    <submittedName>
        <fullName evidence="16">Uncharacterized protein</fullName>
    </submittedName>
</protein>
<dbReference type="InterPro" id="IPR011011">
    <property type="entry name" value="Znf_FYVE_PHD"/>
</dbReference>
<evidence type="ECO:0000256" key="5">
    <source>
        <dbReference type="ARBA" id="ARBA00022853"/>
    </source>
</evidence>
<evidence type="ECO:0000256" key="12">
    <source>
        <dbReference type="PROSITE-ProRule" id="PRU00146"/>
    </source>
</evidence>
<evidence type="ECO:0000313" key="17">
    <source>
        <dbReference type="Proteomes" id="UP000663834"/>
    </source>
</evidence>
<feature type="compositionally biased region" description="Basic and acidic residues" evidence="13">
    <location>
        <begin position="774"/>
        <end position="790"/>
    </location>
</feature>
<dbReference type="GO" id="GO:0051213">
    <property type="term" value="F:dioxygenase activity"/>
    <property type="evidence" value="ECO:0007669"/>
    <property type="project" value="UniProtKB-KW"/>
</dbReference>
<dbReference type="InterPro" id="IPR050690">
    <property type="entry name" value="JHDM1_Histone_Demethylase"/>
</dbReference>
<dbReference type="SUPFAM" id="SSF57903">
    <property type="entry name" value="FYVE/PHD zinc finger"/>
    <property type="match status" value="1"/>
</dbReference>
<reference evidence="16" key="1">
    <citation type="submission" date="2021-02" db="EMBL/GenBank/DDBJ databases">
        <authorList>
            <person name="Nowell W R."/>
        </authorList>
    </citation>
    <scope>NUCLEOTIDE SEQUENCE</scope>
</reference>
<evidence type="ECO:0000256" key="3">
    <source>
        <dbReference type="ARBA" id="ARBA00022771"/>
    </source>
</evidence>
<feature type="region of interest" description="Disordered" evidence="13">
    <location>
        <begin position="87"/>
        <end position="113"/>
    </location>
</feature>
<evidence type="ECO:0000259" key="14">
    <source>
        <dbReference type="PROSITE" id="PS50016"/>
    </source>
</evidence>
<dbReference type="SUPFAM" id="SSF51197">
    <property type="entry name" value="Clavaminate synthase-like"/>
    <property type="match status" value="1"/>
</dbReference>
<feature type="region of interest" description="Disordered" evidence="13">
    <location>
        <begin position="1"/>
        <end position="21"/>
    </location>
</feature>
<dbReference type="SMART" id="SM00249">
    <property type="entry name" value="PHD"/>
    <property type="match status" value="1"/>
</dbReference>
<gene>
    <name evidence="16" type="ORF">KQP761_LOCUS2605</name>
</gene>
<dbReference type="InterPro" id="IPR041070">
    <property type="entry name" value="JHD"/>
</dbReference>
<dbReference type="GO" id="GO:0006325">
    <property type="term" value="P:chromatin organization"/>
    <property type="evidence" value="ECO:0007669"/>
    <property type="project" value="UniProtKB-KW"/>
</dbReference>
<name>A0A815AH82_9BILA</name>
<dbReference type="AlphaFoldDB" id="A0A815AH82"/>
<dbReference type="Proteomes" id="UP000663834">
    <property type="component" value="Unassembled WGS sequence"/>
</dbReference>
<comment type="subcellular location">
    <subcellularLocation>
        <location evidence="1">Nucleus</location>
    </subcellularLocation>
</comment>
<dbReference type="InterPro" id="IPR019787">
    <property type="entry name" value="Znf_PHD-finger"/>
</dbReference>
<organism evidence="16 17">
    <name type="scientific">Rotaria magnacalcarata</name>
    <dbReference type="NCBI Taxonomy" id="392030"/>
    <lineage>
        <taxon>Eukaryota</taxon>
        <taxon>Metazoa</taxon>
        <taxon>Spiralia</taxon>
        <taxon>Gnathifera</taxon>
        <taxon>Rotifera</taxon>
        <taxon>Eurotatoria</taxon>
        <taxon>Bdelloidea</taxon>
        <taxon>Philodinida</taxon>
        <taxon>Philodinidae</taxon>
        <taxon>Rotaria</taxon>
    </lineage>
</organism>
<feature type="compositionally biased region" description="Basic and acidic residues" evidence="13">
    <location>
        <begin position="752"/>
        <end position="767"/>
    </location>
</feature>